<evidence type="ECO:0000256" key="2">
    <source>
        <dbReference type="ARBA" id="ARBA00023180"/>
    </source>
</evidence>
<protein>
    <recommendedName>
        <fullName evidence="3">Venom dipeptidyl peptidase 4</fullName>
    </recommendedName>
</protein>
<dbReference type="Gene3D" id="3.40.50.1820">
    <property type="entry name" value="alpha/beta hydrolase"/>
    <property type="match status" value="1"/>
</dbReference>
<comment type="caution">
    <text evidence="7">The sequence shown here is derived from an EMBL/GenBank/DDBJ whole genome shotgun (WGS) entry which is preliminary data.</text>
</comment>
<accession>A0AAN9Y5V9</accession>
<keyword evidence="8" id="KW-1185">Reference proteome</keyword>
<dbReference type="SUPFAM" id="SSF82171">
    <property type="entry name" value="DPP6 N-terminal domain-like"/>
    <property type="match status" value="1"/>
</dbReference>
<evidence type="ECO:0000256" key="3">
    <source>
        <dbReference type="ARBA" id="ARBA00072929"/>
    </source>
</evidence>
<dbReference type="SUPFAM" id="SSF53474">
    <property type="entry name" value="alpha/beta-Hydrolases"/>
    <property type="match status" value="1"/>
</dbReference>
<keyword evidence="4" id="KW-0472">Membrane</keyword>
<comment type="similarity">
    <text evidence="1">Belongs to the peptidase S9B family. DPPIV subfamily.</text>
</comment>
<organism evidence="7 8">
    <name type="scientific">Parthenolecanium corni</name>
    <dbReference type="NCBI Taxonomy" id="536013"/>
    <lineage>
        <taxon>Eukaryota</taxon>
        <taxon>Metazoa</taxon>
        <taxon>Ecdysozoa</taxon>
        <taxon>Arthropoda</taxon>
        <taxon>Hexapoda</taxon>
        <taxon>Insecta</taxon>
        <taxon>Pterygota</taxon>
        <taxon>Neoptera</taxon>
        <taxon>Paraneoptera</taxon>
        <taxon>Hemiptera</taxon>
        <taxon>Sternorrhyncha</taxon>
        <taxon>Coccoidea</taxon>
        <taxon>Coccidae</taxon>
        <taxon>Parthenolecanium</taxon>
    </lineage>
</organism>
<keyword evidence="4" id="KW-1133">Transmembrane helix</keyword>
<dbReference type="PANTHER" id="PTHR11731">
    <property type="entry name" value="PROTEASE FAMILY S9B,C DIPEPTIDYL-PEPTIDASE IV-RELATED"/>
    <property type="match status" value="1"/>
</dbReference>
<dbReference type="InterPro" id="IPR001375">
    <property type="entry name" value="Peptidase_S9_cat"/>
</dbReference>
<keyword evidence="4" id="KW-0812">Transmembrane</keyword>
<evidence type="ECO:0000259" key="5">
    <source>
        <dbReference type="Pfam" id="PF00326"/>
    </source>
</evidence>
<dbReference type="GO" id="GO:0006508">
    <property type="term" value="P:proteolysis"/>
    <property type="evidence" value="ECO:0007669"/>
    <property type="project" value="InterPro"/>
</dbReference>
<feature type="transmembrane region" description="Helical" evidence="4">
    <location>
        <begin position="50"/>
        <end position="69"/>
    </location>
</feature>
<feature type="domain" description="Dipeptidylpeptidase IV N-terminal" evidence="6">
    <location>
        <begin position="120"/>
        <end position="276"/>
    </location>
</feature>
<dbReference type="InterPro" id="IPR002469">
    <property type="entry name" value="Peptidase_S9B_N"/>
</dbReference>
<reference evidence="7 8" key="1">
    <citation type="submission" date="2024-03" db="EMBL/GenBank/DDBJ databases">
        <title>Adaptation during the transition from Ophiocordyceps entomopathogen to insect associate is accompanied by gene loss and intensified selection.</title>
        <authorList>
            <person name="Ward C.M."/>
            <person name="Onetto C.A."/>
            <person name="Borneman A.R."/>
        </authorList>
    </citation>
    <scope>NUCLEOTIDE SEQUENCE [LARGE SCALE GENOMIC DNA]</scope>
    <source>
        <strain evidence="7">AWRI1</strain>
        <tissue evidence="7">Single Adult Female</tissue>
    </source>
</reference>
<dbReference type="AlphaFoldDB" id="A0AAN9Y5V9"/>
<name>A0AAN9Y5V9_9HEMI</name>
<evidence type="ECO:0000256" key="4">
    <source>
        <dbReference type="SAM" id="Phobius"/>
    </source>
</evidence>
<dbReference type="Proteomes" id="UP001367676">
    <property type="component" value="Unassembled WGS sequence"/>
</dbReference>
<gene>
    <name evidence="7" type="ORF">V9T40_008374</name>
</gene>
<dbReference type="EMBL" id="JBBCAQ010000010">
    <property type="protein sequence ID" value="KAK7600933.1"/>
    <property type="molecule type" value="Genomic_DNA"/>
</dbReference>
<dbReference type="PANTHER" id="PTHR11731:SF154">
    <property type="entry name" value="VENOM DIPEPTIDYL PEPTIDASE 4-LIKE PROTEIN"/>
    <property type="match status" value="1"/>
</dbReference>
<evidence type="ECO:0000313" key="7">
    <source>
        <dbReference type="EMBL" id="KAK7600933.1"/>
    </source>
</evidence>
<evidence type="ECO:0000256" key="1">
    <source>
        <dbReference type="ARBA" id="ARBA00010036"/>
    </source>
</evidence>
<dbReference type="InterPro" id="IPR029058">
    <property type="entry name" value="AB_hydrolase_fold"/>
</dbReference>
<dbReference type="InterPro" id="IPR050278">
    <property type="entry name" value="Serine_Prot_S9B/DPPIV"/>
</dbReference>
<feature type="domain" description="Dipeptidylpeptidase IV N-terminal" evidence="6">
    <location>
        <begin position="286"/>
        <end position="408"/>
    </location>
</feature>
<keyword evidence="2" id="KW-0325">Glycoprotein</keyword>
<sequence>MWMGNVTQMWQKFNQSESSVTKVTFLLDMGVTLGIVLVKKKRKGIGKIVVLVALIGIALLACISFILFYQREQPLPEALSQKLPSPVTLDKIMNGAFEPVRFNGTWISDDEILTKNQYGQINIYNVTSRSSRIIVREAGLLIKWAPKGNGFAYVYSNDVYYRPSVLSSDEYRITNDGNSSHLYNGVCDWVYEEEVFSDTSAMWFSPNGDKLAYASFNDFHVNIMTIAYYGEPGAIASQYPEALYLRYPKPGRANPTVNIHVVELSPEKIHNVHVFNISRYFNAPLFSSDGQNMLYIDAHDQGAHLGPYRHLTIHNIGQNKTVALTRGKYTVTEILSWDDRNNMAYYLATEENKPMKQQIYRINTSENGAHKPECLSCANDNQCSFASAIFSKKQSYFIQTCAGPGIPTINLYNKQNRKVLTWEDNSRLAKSLKNVTLPERQFLAFPVGQGMEAQVLLMIPPNIDKSGKKKYPLLINVYGGPDSNQVFDRYKISWETYYCLNHNVIIALIDGRGSGLKGDNMLFANYRKLGSAEIEDQISVTKQLQTKLPFIDKKRTAIWGWSYGGYATGMVLASDSNKVFKCGVSVAPVTDWIYYDSMYTERFMGLPTEKDNKLGYSSSSLVNKAAKLADKKYLLVHGTLDDNVHYQQSMMLARRLELLDILFEQQSYPDEVHSLLGVRHHFYHTLEAFLQQCFA</sequence>
<dbReference type="Pfam" id="PF00930">
    <property type="entry name" value="DPPIV_N"/>
    <property type="match status" value="2"/>
</dbReference>
<dbReference type="Gene3D" id="2.140.10.30">
    <property type="entry name" value="Dipeptidylpeptidase IV, N-terminal domain"/>
    <property type="match status" value="3"/>
</dbReference>
<evidence type="ECO:0000259" key="6">
    <source>
        <dbReference type="Pfam" id="PF00930"/>
    </source>
</evidence>
<feature type="domain" description="Peptidase S9 prolyl oligopeptidase catalytic" evidence="5">
    <location>
        <begin position="492"/>
        <end position="694"/>
    </location>
</feature>
<proteinExistence type="inferred from homology"/>
<dbReference type="Pfam" id="PF00326">
    <property type="entry name" value="Peptidase_S9"/>
    <property type="match status" value="1"/>
</dbReference>
<dbReference type="FunFam" id="3.40.50.1820:FF:000003">
    <property type="entry name" value="Dipeptidyl peptidase 4"/>
    <property type="match status" value="1"/>
</dbReference>
<dbReference type="GO" id="GO:0005886">
    <property type="term" value="C:plasma membrane"/>
    <property type="evidence" value="ECO:0007669"/>
    <property type="project" value="TreeGrafter"/>
</dbReference>
<dbReference type="GO" id="GO:0008236">
    <property type="term" value="F:serine-type peptidase activity"/>
    <property type="evidence" value="ECO:0007669"/>
    <property type="project" value="InterPro"/>
</dbReference>
<evidence type="ECO:0000313" key="8">
    <source>
        <dbReference type="Proteomes" id="UP001367676"/>
    </source>
</evidence>
<dbReference type="GO" id="GO:0008239">
    <property type="term" value="F:dipeptidyl-peptidase activity"/>
    <property type="evidence" value="ECO:0007669"/>
    <property type="project" value="TreeGrafter"/>
</dbReference>